<keyword evidence="3" id="KW-0238">DNA-binding</keyword>
<name>A0A9W8LRN8_9FUNG</name>
<evidence type="ECO:0000313" key="8">
    <source>
        <dbReference type="EMBL" id="KAJ2795375.1"/>
    </source>
</evidence>
<dbReference type="PANTHER" id="PTHR47540:SF2">
    <property type="entry name" value="ZN(II)2CYS6 TRANSCRIPTION FACTOR (EUROFUNG)"/>
    <property type="match status" value="1"/>
</dbReference>
<dbReference type="InterPro" id="IPR036864">
    <property type="entry name" value="Zn2-C6_fun-type_DNA-bd_sf"/>
</dbReference>
<reference evidence="8" key="1">
    <citation type="submission" date="2022-07" db="EMBL/GenBank/DDBJ databases">
        <title>Phylogenomic reconstructions and comparative analyses of Kickxellomycotina fungi.</title>
        <authorList>
            <person name="Reynolds N.K."/>
            <person name="Stajich J.E."/>
            <person name="Barry K."/>
            <person name="Grigoriev I.V."/>
            <person name="Crous P."/>
            <person name="Smith M.E."/>
        </authorList>
    </citation>
    <scope>NUCLEOTIDE SEQUENCE</scope>
    <source>
        <strain evidence="8">NRRL 1565</strain>
    </source>
</reference>
<dbReference type="SMART" id="SM00066">
    <property type="entry name" value="GAL4"/>
    <property type="match status" value="1"/>
</dbReference>
<dbReference type="PRINTS" id="PR00755">
    <property type="entry name" value="AFLATOXINBRP"/>
</dbReference>
<dbReference type="InterPro" id="IPR001138">
    <property type="entry name" value="Zn2Cys6_DnaBD"/>
</dbReference>
<evidence type="ECO:0000256" key="5">
    <source>
        <dbReference type="ARBA" id="ARBA00023242"/>
    </source>
</evidence>
<dbReference type="OrthoDB" id="2123952at2759"/>
<keyword evidence="9" id="KW-1185">Reference proteome</keyword>
<evidence type="ECO:0000256" key="3">
    <source>
        <dbReference type="ARBA" id="ARBA00023125"/>
    </source>
</evidence>
<comment type="subcellular location">
    <subcellularLocation>
        <location evidence="1">Nucleus</location>
    </subcellularLocation>
</comment>
<comment type="caution">
    <text evidence="8">The sequence shown here is derived from an EMBL/GenBank/DDBJ whole genome shotgun (WGS) entry which is preliminary data.</text>
</comment>
<dbReference type="InterPro" id="IPR051711">
    <property type="entry name" value="Stress_Response_Reg"/>
</dbReference>
<dbReference type="PROSITE" id="PS00463">
    <property type="entry name" value="ZN2_CY6_FUNGAL_1"/>
    <property type="match status" value="1"/>
</dbReference>
<sequence>MSPTASTDLPIAAPSQRQIQPLSGDAHFVPSSHSGRPEPTAETIPAEAAALAAAVKWMYPVVKMEPEDAPVSPKGPGGGSGNTPMALAAAGRVNQACASCRRKKVRCDGVQPHCGNCISRNIPCTYLAQKKRGRPPKSQQQLQQQQRAAGPYLAPGAGTSSAQTSSSYSSAQARRAHSSTFLVPSSGG</sequence>
<organism evidence="8 9">
    <name type="scientific">Coemansia guatemalensis</name>
    <dbReference type="NCBI Taxonomy" id="2761395"/>
    <lineage>
        <taxon>Eukaryota</taxon>
        <taxon>Fungi</taxon>
        <taxon>Fungi incertae sedis</taxon>
        <taxon>Zoopagomycota</taxon>
        <taxon>Kickxellomycotina</taxon>
        <taxon>Kickxellomycetes</taxon>
        <taxon>Kickxellales</taxon>
        <taxon>Kickxellaceae</taxon>
        <taxon>Coemansia</taxon>
    </lineage>
</organism>
<feature type="region of interest" description="Disordered" evidence="6">
    <location>
        <begin position="1"/>
        <end position="43"/>
    </location>
</feature>
<dbReference type="GO" id="GO:0008270">
    <property type="term" value="F:zinc ion binding"/>
    <property type="evidence" value="ECO:0007669"/>
    <property type="project" value="InterPro"/>
</dbReference>
<accession>A0A9W8LRN8</accession>
<dbReference type="GO" id="GO:0005634">
    <property type="term" value="C:nucleus"/>
    <property type="evidence" value="ECO:0007669"/>
    <property type="project" value="UniProtKB-SubCell"/>
</dbReference>
<feature type="domain" description="Zn(2)-C6 fungal-type" evidence="7">
    <location>
        <begin position="96"/>
        <end position="126"/>
    </location>
</feature>
<feature type="compositionally biased region" description="Low complexity" evidence="6">
    <location>
        <begin position="156"/>
        <end position="173"/>
    </location>
</feature>
<dbReference type="Pfam" id="PF00172">
    <property type="entry name" value="Zn_clus"/>
    <property type="match status" value="1"/>
</dbReference>
<dbReference type="Proteomes" id="UP001140094">
    <property type="component" value="Unassembled WGS sequence"/>
</dbReference>
<dbReference type="GO" id="GO:0045944">
    <property type="term" value="P:positive regulation of transcription by RNA polymerase II"/>
    <property type="evidence" value="ECO:0007669"/>
    <property type="project" value="TreeGrafter"/>
</dbReference>
<evidence type="ECO:0000259" key="7">
    <source>
        <dbReference type="PROSITE" id="PS50048"/>
    </source>
</evidence>
<dbReference type="PROSITE" id="PS50048">
    <property type="entry name" value="ZN2_CY6_FUNGAL_2"/>
    <property type="match status" value="1"/>
</dbReference>
<dbReference type="GO" id="GO:0000981">
    <property type="term" value="F:DNA-binding transcription factor activity, RNA polymerase II-specific"/>
    <property type="evidence" value="ECO:0007669"/>
    <property type="project" value="InterPro"/>
</dbReference>
<gene>
    <name evidence="8" type="ORF">H4R20_005903</name>
</gene>
<evidence type="ECO:0000256" key="1">
    <source>
        <dbReference type="ARBA" id="ARBA00004123"/>
    </source>
</evidence>
<proteinExistence type="predicted"/>
<protein>
    <recommendedName>
        <fullName evidence="7">Zn(2)-C6 fungal-type domain-containing protein</fullName>
    </recommendedName>
</protein>
<dbReference type="SUPFAM" id="SSF57701">
    <property type="entry name" value="Zn2/Cys6 DNA-binding domain"/>
    <property type="match status" value="1"/>
</dbReference>
<evidence type="ECO:0000256" key="2">
    <source>
        <dbReference type="ARBA" id="ARBA00023015"/>
    </source>
</evidence>
<evidence type="ECO:0000313" key="9">
    <source>
        <dbReference type="Proteomes" id="UP001140094"/>
    </source>
</evidence>
<evidence type="ECO:0000256" key="4">
    <source>
        <dbReference type="ARBA" id="ARBA00023163"/>
    </source>
</evidence>
<keyword evidence="4" id="KW-0804">Transcription</keyword>
<evidence type="ECO:0000256" key="6">
    <source>
        <dbReference type="SAM" id="MobiDB-lite"/>
    </source>
</evidence>
<dbReference type="Gene3D" id="4.10.240.10">
    <property type="entry name" value="Zn(2)-C6 fungal-type DNA-binding domain"/>
    <property type="match status" value="1"/>
</dbReference>
<keyword evidence="5" id="KW-0539">Nucleus</keyword>
<dbReference type="EMBL" id="JANBUO010002215">
    <property type="protein sequence ID" value="KAJ2795375.1"/>
    <property type="molecule type" value="Genomic_DNA"/>
</dbReference>
<feature type="region of interest" description="Disordered" evidence="6">
    <location>
        <begin position="129"/>
        <end position="188"/>
    </location>
</feature>
<dbReference type="AlphaFoldDB" id="A0A9W8LRN8"/>
<dbReference type="PANTHER" id="PTHR47540">
    <property type="entry name" value="THIAMINE REPRESSIBLE GENES REGULATORY PROTEIN THI5"/>
    <property type="match status" value="1"/>
</dbReference>
<feature type="non-terminal residue" evidence="8">
    <location>
        <position position="188"/>
    </location>
</feature>
<keyword evidence="2" id="KW-0805">Transcription regulation</keyword>
<dbReference type="CDD" id="cd00067">
    <property type="entry name" value="GAL4"/>
    <property type="match status" value="1"/>
</dbReference>
<dbReference type="GO" id="GO:0043565">
    <property type="term" value="F:sequence-specific DNA binding"/>
    <property type="evidence" value="ECO:0007669"/>
    <property type="project" value="TreeGrafter"/>
</dbReference>